<protein>
    <recommendedName>
        <fullName evidence="2">KANL3/Tex30 alpha/beta hydrolase-like domain-containing protein</fullName>
    </recommendedName>
</protein>
<reference evidence="3 4" key="1">
    <citation type="submission" date="2013-03" db="EMBL/GenBank/DDBJ databases">
        <title>The Genome Sequence of Exophiala aquamarina CBS 119918.</title>
        <authorList>
            <consortium name="The Broad Institute Genomics Platform"/>
            <person name="Cuomo C."/>
            <person name="de Hoog S."/>
            <person name="Gorbushina A."/>
            <person name="Walker B."/>
            <person name="Young S.K."/>
            <person name="Zeng Q."/>
            <person name="Gargeya S."/>
            <person name="Fitzgerald M."/>
            <person name="Haas B."/>
            <person name="Abouelleil A."/>
            <person name="Allen A.W."/>
            <person name="Alvarado L."/>
            <person name="Arachchi H.M."/>
            <person name="Berlin A.M."/>
            <person name="Chapman S.B."/>
            <person name="Gainer-Dewar J."/>
            <person name="Goldberg J."/>
            <person name="Griggs A."/>
            <person name="Gujja S."/>
            <person name="Hansen M."/>
            <person name="Howarth C."/>
            <person name="Imamovic A."/>
            <person name="Ireland A."/>
            <person name="Larimer J."/>
            <person name="McCowan C."/>
            <person name="Murphy C."/>
            <person name="Pearson M."/>
            <person name="Poon T.W."/>
            <person name="Priest M."/>
            <person name="Roberts A."/>
            <person name="Saif S."/>
            <person name="Shea T."/>
            <person name="Sisk P."/>
            <person name="Sykes S."/>
            <person name="Wortman J."/>
            <person name="Nusbaum C."/>
            <person name="Birren B."/>
        </authorList>
    </citation>
    <scope>NUCLEOTIDE SEQUENCE [LARGE SCALE GENOMIC DNA]</scope>
    <source>
        <strain evidence="3 4">CBS 119918</strain>
    </source>
</reference>
<evidence type="ECO:0000256" key="1">
    <source>
        <dbReference type="SAM" id="MobiDB-lite"/>
    </source>
</evidence>
<evidence type="ECO:0000313" key="4">
    <source>
        <dbReference type="Proteomes" id="UP000027920"/>
    </source>
</evidence>
<dbReference type="Gene3D" id="3.40.50.1820">
    <property type="entry name" value="alpha/beta hydrolase"/>
    <property type="match status" value="1"/>
</dbReference>
<dbReference type="HOGENOM" id="CLU_053551_0_0_1"/>
<proteinExistence type="predicted"/>
<dbReference type="RefSeq" id="XP_013257245.1">
    <property type="nucleotide sequence ID" value="XM_013401791.1"/>
</dbReference>
<name>A0A072PGH9_9EURO</name>
<dbReference type="EMBL" id="AMGV01000009">
    <property type="protein sequence ID" value="KEF54655.1"/>
    <property type="molecule type" value="Genomic_DNA"/>
</dbReference>
<dbReference type="SUPFAM" id="SSF53474">
    <property type="entry name" value="alpha/beta-Hydrolases"/>
    <property type="match status" value="1"/>
</dbReference>
<feature type="compositionally biased region" description="Basic and acidic residues" evidence="1">
    <location>
        <begin position="344"/>
        <end position="354"/>
    </location>
</feature>
<dbReference type="Pfam" id="PF20408">
    <property type="entry name" value="Abhydrolase_11"/>
    <property type="match status" value="1"/>
</dbReference>
<feature type="compositionally biased region" description="Basic and acidic residues" evidence="1">
    <location>
        <begin position="364"/>
        <end position="375"/>
    </location>
</feature>
<gene>
    <name evidence="3" type="ORF">A1O9_09097</name>
</gene>
<dbReference type="AlphaFoldDB" id="A0A072PGH9"/>
<dbReference type="InterPro" id="IPR046879">
    <property type="entry name" value="KANL3/Tex30_Abhydrolase"/>
</dbReference>
<comment type="caution">
    <text evidence="3">The sequence shown here is derived from an EMBL/GenBank/DDBJ whole genome shotgun (WGS) entry which is preliminary data.</text>
</comment>
<dbReference type="VEuPathDB" id="FungiDB:A1O9_09097"/>
<dbReference type="STRING" id="1182545.A0A072PGH9"/>
<dbReference type="GeneID" id="25284007"/>
<organism evidence="3 4">
    <name type="scientific">Exophiala aquamarina CBS 119918</name>
    <dbReference type="NCBI Taxonomy" id="1182545"/>
    <lineage>
        <taxon>Eukaryota</taxon>
        <taxon>Fungi</taxon>
        <taxon>Dikarya</taxon>
        <taxon>Ascomycota</taxon>
        <taxon>Pezizomycotina</taxon>
        <taxon>Eurotiomycetes</taxon>
        <taxon>Chaetothyriomycetidae</taxon>
        <taxon>Chaetothyriales</taxon>
        <taxon>Herpotrichiellaceae</taxon>
        <taxon>Exophiala</taxon>
    </lineage>
</organism>
<evidence type="ECO:0000313" key="3">
    <source>
        <dbReference type="EMBL" id="KEF54655.1"/>
    </source>
</evidence>
<dbReference type="OrthoDB" id="6415022at2759"/>
<feature type="domain" description="KANL3/Tex30 alpha/beta hydrolase-like" evidence="2">
    <location>
        <begin position="120"/>
        <end position="298"/>
    </location>
</feature>
<dbReference type="InterPro" id="IPR029058">
    <property type="entry name" value="AB_hydrolase_fold"/>
</dbReference>
<sequence length="390" mass="41339">MAPKTRGTRSGGGGVSPSSCVKRARKQARAGADADDATSTVDDRLPEQGDTVALNEKDDAQPAKPNASPLALLQDAASAPEFTSYNVSAKPRLIPCRKSLHPRMASDGSTVVFSPRSPPDLIFTHGAGGDLNATAMVNFSYGFASAMASIIMFQGPMNLERRAAGFAEVLDFDKRGWSEEGEPGYHGEQAQAVAFGGRSMGARAAVVASQAAPAAGSPHGKLLILASYPLVSPKGDLRDAILLSLPAGTCVLFISGDRDNMCPVAELAKVRAKMTAKTWLVTVVGADHGMDVRGGSALKKGTEEVGRECGRIAARWLRQRDDGVREMRVRWDGERGKVLGSWGNDKDEAGREKGQSAGIKRFFSKVDPDPKDLKAKSAGSRSTKNRKTKT</sequence>
<dbReference type="InterPro" id="IPR026555">
    <property type="entry name" value="NSL3/Tex30"/>
</dbReference>
<accession>A0A072PGH9</accession>
<keyword evidence="4" id="KW-1185">Reference proteome</keyword>
<dbReference type="Proteomes" id="UP000027920">
    <property type="component" value="Unassembled WGS sequence"/>
</dbReference>
<dbReference type="PANTHER" id="PTHR13136">
    <property type="entry name" value="TESTIS DEVELOPMENT PROTEIN PRTD"/>
    <property type="match status" value="1"/>
</dbReference>
<feature type="region of interest" description="Disordered" evidence="1">
    <location>
        <begin position="1"/>
        <end position="67"/>
    </location>
</feature>
<dbReference type="PANTHER" id="PTHR13136:SF11">
    <property type="entry name" value="TESTIS-EXPRESSED PROTEIN 30"/>
    <property type="match status" value="1"/>
</dbReference>
<evidence type="ECO:0000259" key="2">
    <source>
        <dbReference type="Pfam" id="PF20408"/>
    </source>
</evidence>
<feature type="region of interest" description="Disordered" evidence="1">
    <location>
        <begin position="340"/>
        <end position="390"/>
    </location>
</feature>